<sequence>MKIPSIVIPAAEAPDLFWQDARDMARLGKAQQFNRNFDFWSTFGFVSIYMATWEFVIVSMSPSISTGGYGGFFWTFMGSALCYSSVVASLAEMSSMSPTAGAGELC</sequence>
<keyword evidence="3 6" id="KW-0812">Transmembrane</keyword>
<protein>
    <submittedName>
        <fullName evidence="7">Polyamine transporter tpo5</fullName>
    </submittedName>
</protein>
<dbReference type="EMBL" id="JAJSPL020000035">
    <property type="protein sequence ID" value="KAK7736132.1"/>
    <property type="molecule type" value="Genomic_DNA"/>
</dbReference>
<dbReference type="Proteomes" id="UP001320245">
    <property type="component" value="Unassembled WGS sequence"/>
</dbReference>
<comment type="caution">
    <text evidence="7">The sequence shown here is derived from an EMBL/GenBank/DDBJ whole genome shotgun (WGS) entry which is preliminary data.</text>
</comment>
<proteinExistence type="predicted"/>
<gene>
    <name evidence="7" type="primary">TPO5_3</name>
    <name evidence="7" type="ORF">SLS53_007159</name>
</gene>
<evidence type="ECO:0000256" key="4">
    <source>
        <dbReference type="ARBA" id="ARBA00022989"/>
    </source>
</evidence>
<keyword evidence="2" id="KW-0813">Transport</keyword>
<keyword evidence="8" id="KW-1185">Reference proteome</keyword>
<comment type="subcellular location">
    <subcellularLocation>
        <location evidence="1">Membrane</location>
        <topology evidence="1">Multi-pass membrane protein</topology>
    </subcellularLocation>
</comment>
<dbReference type="PANTHER" id="PTHR45649:SF4">
    <property type="entry name" value="TRANSPORTER, PUTATIVE (EUROFUNG)-RELATED"/>
    <property type="match status" value="1"/>
</dbReference>
<keyword evidence="5 6" id="KW-0472">Membrane</keyword>
<dbReference type="AlphaFoldDB" id="A0AAN9U406"/>
<dbReference type="GO" id="GO:0022857">
    <property type="term" value="F:transmembrane transporter activity"/>
    <property type="evidence" value="ECO:0007669"/>
    <property type="project" value="UniProtKB-ARBA"/>
</dbReference>
<feature type="transmembrane region" description="Helical" evidence="6">
    <location>
        <begin position="72"/>
        <end position="91"/>
    </location>
</feature>
<reference evidence="7 8" key="1">
    <citation type="journal article" date="2023" name="PLoS ONE">
        <title>Cytospora paraplurivora sp. nov. isolated from orchards with fruit tree decline syndrome in Ontario, Canada.</title>
        <authorList>
            <person name="Ilyukhin E."/>
            <person name="Nguyen H.D.T."/>
            <person name="Castle A.J."/>
            <person name="Ellouze W."/>
        </authorList>
    </citation>
    <scope>NUCLEOTIDE SEQUENCE [LARGE SCALE GENOMIC DNA]</scope>
    <source>
        <strain evidence="7 8">FDS-564</strain>
    </source>
</reference>
<dbReference type="GO" id="GO:0016020">
    <property type="term" value="C:membrane"/>
    <property type="evidence" value="ECO:0007669"/>
    <property type="project" value="UniProtKB-SubCell"/>
</dbReference>
<evidence type="ECO:0000313" key="7">
    <source>
        <dbReference type="EMBL" id="KAK7736132.1"/>
    </source>
</evidence>
<evidence type="ECO:0000256" key="1">
    <source>
        <dbReference type="ARBA" id="ARBA00004141"/>
    </source>
</evidence>
<evidence type="ECO:0000256" key="3">
    <source>
        <dbReference type="ARBA" id="ARBA00022692"/>
    </source>
</evidence>
<evidence type="ECO:0000256" key="5">
    <source>
        <dbReference type="ARBA" id="ARBA00023136"/>
    </source>
</evidence>
<organism evidence="7 8">
    <name type="scientific">Cytospora paraplurivora</name>
    <dbReference type="NCBI Taxonomy" id="2898453"/>
    <lineage>
        <taxon>Eukaryota</taxon>
        <taxon>Fungi</taxon>
        <taxon>Dikarya</taxon>
        <taxon>Ascomycota</taxon>
        <taxon>Pezizomycotina</taxon>
        <taxon>Sordariomycetes</taxon>
        <taxon>Sordariomycetidae</taxon>
        <taxon>Diaporthales</taxon>
        <taxon>Cytosporaceae</taxon>
        <taxon>Cytospora</taxon>
    </lineage>
</organism>
<name>A0AAN9U406_9PEZI</name>
<evidence type="ECO:0000313" key="8">
    <source>
        <dbReference type="Proteomes" id="UP001320245"/>
    </source>
</evidence>
<evidence type="ECO:0000256" key="6">
    <source>
        <dbReference type="SAM" id="Phobius"/>
    </source>
</evidence>
<accession>A0AAN9U406</accession>
<dbReference type="PANTHER" id="PTHR45649">
    <property type="entry name" value="AMINO-ACID PERMEASE BAT1"/>
    <property type="match status" value="1"/>
</dbReference>
<feature type="transmembrane region" description="Helical" evidence="6">
    <location>
        <begin position="39"/>
        <end position="60"/>
    </location>
</feature>
<evidence type="ECO:0000256" key="2">
    <source>
        <dbReference type="ARBA" id="ARBA00022448"/>
    </source>
</evidence>
<keyword evidence="4 6" id="KW-1133">Transmembrane helix</keyword>